<dbReference type="RefSeq" id="WP_042231800.1">
    <property type="nucleotide sequence ID" value="NZ_CP026520.1"/>
</dbReference>
<dbReference type="GO" id="GO:0003677">
    <property type="term" value="F:DNA binding"/>
    <property type="evidence" value="ECO:0007669"/>
    <property type="project" value="InterPro"/>
</dbReference>
<evidence type="ECO:0000313" key="6">
    <source>
        <dbReference type="Proteomes" id="UP001527202"/>
    </source>
</evidence>
<dbReference type="KEGG" id="pchi:PC41400_01730"/>
<evidence type="ECO:0000313" key="3">
    <source>
        <dbReference type="EMBL" id="MCY9597145.1"/>
    </source>
</evidence>
<gene>
    <name evidence="3" type="ORF">M5X16_15400</name>
    <name evidence="4" type="ORF">PC41400_01730</name>
</gene>
<feature type="domain" description="HTH cro/C1-type" evidence="2">
    <location>
        <begin position="12"/>
        <end position="66"/>
    </location>
</feature>
<dbReference type="SMART" id="SM00530">
    <property type="entry name" value="HTH_XRE"/>
    <property type="match status" value="1"/>
</dbReference>
<dbReference type="Proteomes" id="UP001527202">
    <property type="component" value="Unassembled WGS sequence"/>
</dbReference>
<name>A0A410WQ69_9BACL</name>
<evidence type="ECO:0000313" key="4">
    <source>
        <dbReference type="EMBL" id="QAV16484.1"/>
    </source>
</evidence>
<dbReference type="Pfam" id="PF01381">
    <property type="entry name" value="HTH_3"/>
    <property type="match status" value="1"/>
</dbReference>
<dbReference type="AlphaFoldDB" id="A0A410WQ69"/>
<keyword evidence="6" id="KW-1185">Reference proteome</keyword>
<dbReference type="SUPFAM" id="SSF47413">
    <property type="entry name" value="lambda repressor-like DNA-binding domains"/>
    <property type="match status" value="1"/>
</dbReference>
<dbReference type="InterPro" id="IPR010359">
    <property type="entry name" value="IrrE_HExxH"/>
</dbReference>
<evidence type="ECO:0000259" key="2">
    <source>
        <dbReference type="PROSITE" id="PS50943"/>
    </source>
</evidence>
<dbReference type="Gene3D" id="1.10.10.2910">
    <property type="match status" value="1"/>
</dbReference>
<proteinExistence type="inferred from homology"/>
<sequence length="386" mass="44300">MSVVRVFNGDRLKAARIYRGKTIAELADEVQVSKQSISQYENGKANPSLETLLKLISALGFPRDYFYEKDDKSIKVGTTYFRALLSTNKKDRLSQEEKTKILAKIYHTLNQFVQFPKINIPPIREGINDIEKVAQATRDYWKLGTDPIPNMVYILEKNGFIVTSFGTDNANIDAFSQRQEVDGEEYLFIVLGSDKSSAARRQFDAAHELGHIMLHDWNADLELVSREEFRQMENEAHQFAASFLLPKEAFLKDLVLPNNLDFYIELKKKWKVSISAMIVRAYQLKAINYNQYQYLMRQISKKGWRTKEPLDDVIQVSKPTVLRKAVDVIQSNGVLSGDQFMHQLSKNNVSMIKDEVEILLGLDRGTLSEVKQNAVVLSLRHKDVRT</sequence>
<dbReference type="OrthoDB" id="9816277at2"/>
<accession>A0A410WQ69</accession>
<dbReference type="EMBL" id="JAMDMJ010000018">
    <property type="protein sequence ID" value="MCY9597145.1"/>
    <property type="molecule type" value="Genomic_DNA"/>
</dbReference>
<dbReference type="Pfam" id="PF06114">
    <property type="entry name" value="Peptidase_M78"/>
    <property type="match status" value="1"/>
</dbReference>
<dbReference type="EMBL" id="CP026520">
    <property type="protein sequence ID" value="QAV16484.1"/>
    <property type="molecule type" value="Genomic_DNA"/>
</dbReference>
<dbReference type="InterPro" id="IPR001387">
    <property type="entry name" value="Cro/C1-type_HTH"/>
</dbReference>
<organism evidence="4 5">
    <name type="scientific">Paenibacillus chitinolyticus</name>
    <dbReference type="NCBI Taxonomy" id="79263"/>
    <lineage>
        <taxon>Bacteria</taxon>
        <taxon>Bacillati</taxon>
        <taxon>Bacillota</taxon>
        <taxon>Bacilli</taxon>
        <taxon>Bacillales</taxon>
        <taxon>Paenibacillaceae</taxon>
        <taxon>Paenibacillus</taxon>
    </lineage>
</organism>
<comment type="similarity">
    <text evidence="1">Belongs to the short-chain fatty acyl-CoA assimilation regulator (ScfR) family.</text>
</comment>
<dbReference type="InterPro" id="IPR052345">
    <property type="entry name" value="Rad_response_metalloprotease"/>
</dbReference>
<evidence type="ECO:0000256" key="1">
    <source>
        <dbReference type="ARBA" id="ARBA00007227"/>
    </source>
</evidence>
<reference evidence="4 5" key="1">
    <citation type="submission" date="2018-01" db="EMBL/GenBank/DDBJ databases">
        <title>The whole genome sequencing and assembly of Paenibacillus chitinolyticus KCCM 41400 strain.</title>
        <authorList>
            <person name="Kim J.-Y."/>
            <person name="Park M.-K."/>
            <person name="Lee Y.-J."/>
            <person name="Yi H."/>
            <person name="Bahn Y.-S."/>
            <person name="Kim J.F."/>
            <person name="Lee D.-W."/>
        </authorList>
    </citation>
    <scope>NUCLEOTIDE SEQUENCE [LARGE SCALE GENOMIC DNA]</scope>
    <source>
        <strain evidence="4 5">KCCM 41400</strain>
    </source>
</reference>
<dbReference type="GeneID" id="95373534"/>
<dbReference type="PANTHER" id="PTHR43236:SF1">
    <property type="entry name" value="BLL7220 PROTEIN"/>
    <property type="match status" value="1"/>
</dbReference>
<reference evidence="3 6" key="2">
    <citation type="submission" date="2022-05" db="EMBL/GenBank/DDBJ databases">
        <title>Genome Sequencing of Bee-Associated Microbes.</title>
        <authorList>
            <person name="Dunlap C."/>
        </authorList>
    </citation>
    <scope>NUCLEOTIDE SEQUENCE [LARGE SCALE GENOMIC DNA]</scope>
    <source>
        <strain evidence="3 6">NRRL B-23120</strain>
    </source>
</reference>
<dbReference type="Proteomes" id="UP000288943">
    <property type="component" value="Chromosome"/>
</dbReference>
<dbReference type="InterPro" id="IPR010982">
    <property type="entry name" value="Lambda_DNA-bd_dom_sf"/>
</dbReference>
<protein>
    <submittedName>
        <fullName evidence="4">ImmA/IrrE family metallo-endopeptidase</fullName>
    </submittedName>
    <submittedName>
        <fullName evidence="3">XRE family transcriptional regulator</fullName>
    </submittedName>
</protein>
<dbReference type="CDD" id="cd00093">
    <property type="entry name" value="HTH_XRE"/>
    <property type="match status" value="1"/>
</dbReference>
<dbReference type="Gene3D" id="1.10.260.40">
    <property type="entry name" value="lambda repressor-like DNA-binding domains"/>
    <property type="match status" value="1"/>
</dbReference>
<dbReference type="PROSITE" id="PS50943">
    <property type="entry name" value="HTH_CROC1"/>
    <property type="match status" value="1"/>
</dbReference>
<evidence type="ECO:0000313" key="5">
    <source>
        <dbReference type="Proteomes" id="UP000288943"/>
    </source>
</evidence>
<dbReference type="PANTHER" id="PTHR43236">
    <property type="entry name" value="ANTITOXIN HIGA1"/>
    <property type="match status" value="1"/>
</dbReference>